<dbReference type="InterPro" id="IPR000073">
    <property type="entry name" value="AB_hydrolase_1"/>
</dbReference>
<dbReference type="AlphaFoldDB" id="A0A1G6DGB5"/>
<dbReference type="PANTHER" id="PTHR43689:SF8">
    <property type="entry name" value="ALPHA_BETA-HYDROLASES SUPERFAMILY PROTEIN"/>
    <property type="match status" value="1"/>
</dbReference>
<feature type="domain" description="AB hydrolase-1" evidence="1">
    <location>
        <begin position="27"/>
        <end position="255"/>
    </location>
</feature>
<dbReference type="RefSeq" id="WP_090878028.1">
    <property type="nucleotide sequence ID" value="NZ_FMXQ01000007.1"/>
</dbReference>
<dbReference type="GO" id="GO:0016740">
    <property type="term" value="F:transferase activity"/>
    <property type="evidence" value="ECO:0007669"/>
    <property type="project" value="UniProtKB-KW"/>
</dbReference>
<dbReference type="PANTHER" id="PTHR43689">
    <property type="entry name" value="HYDROLASE"/>
    <property type="match status" value="1"/>
</dbReference>
<dbReference type="Pfam" id="PF12697">
    <property type="entry name" value="Abhydrolase_6"/>
    <property type="match status" value="1"/>
</dbReference>
<evidence type="ECO:0000259" key="1">
    <source>
        <dbReference type="Pfam" id="PF12697"/>
    </source>
</evidence>
<dbReference type="OrthoDB" id="9804723at2"/>
<accession>A0A1G6DGB5</accession>
<keyword evidence="3" id="KW-1185">Reference proteome</keyword>
<evidence type="ECO:0000313" key="2">
    <source>
        <dbReference type="EMBL" id="SDB44159.1"/>
    </source>
</evidence>
<name>A0A1G6DGB5_9HYPH</name>
<dbReference type="PRINTS" id="PR00111">
    <property type="entry name" value="ABHYDROLASE"/>
</dbReference>
<evidence type="ECO:0000313" key="3">
    <source>
        <dbReference type="Proteomes" id="UP000199071"/>
    </source>
</evidence>
<gene>
    <name evidence="2" type="ORF">SAMN02982931_03354</name>
</gene>
<dbReference type="EMBL" id="FMXQ01000007">
    <property type="protein sequence ID" value="SDB44159.1"/>
    <property type="molecule type" value="Genomic_DNA"/>
</dbReference>
<dbReference type="Proteomes" id="UP000199071">
    <property type="component" value="Unassembled WGS sequence"/>
</dbReference>
<sequence>MPSQDTTIEVAGRRLSYLAAGDDGPPVLLLHGFGADRLTWLLTQRDVAAYASTIAIDLPGHGLSDREVGAGDIASFTDLVAGFQKARGTGPVHVIGHSLGGAIAIDLAHRHPELVSSLFLLAPAGVGNGVDETFLTALTGMETLDQASSVLERLVARRRLISPQMTARALAQISEPGVREALNKVAGNLRGAHLDLADAVSGVAGRGIPVTVVWGAGDTVNPLTEDSAKALGAILHVVEDAGHLPHIESHAKVNALIRAFLTGGDGAGA</sequence>
<proteinExistence type="predicted"/>
<keyword evidence="2" id="KW-0670">Pyruvate</keyword>
<reference evidence="2 3" key="1">
    <citation type="submission" date="2016-10" db="EMBL/GenBank/DDBJ databases">
        <authorList>
            <person name="de Groot N.N."/>
        </authorList>
    </citation>
    <scope>NUCLEOTIDE SEQUENCE [LARGE SCALE GENOMIC DNA]</scope>
    <source>
        <strain evidence="2 3">ATCC 35022</strain>
    </source>
</reference>
<dbReference type="Gene3D" id="3.40.50.1820">
    <property type="entry name" value="alpha/beta hydrolase"/>
    <property type="match status" value="1"/>
</dbReference>
<organism evidence="2 3">
    <name type="scientific">Bauldia litoralis</name>
    <dbReference type="NCBI Taxonomy" id="665467"/>
    <lineage>
        <taxon>Bacteria</taxon>
        <taxon>Pseudomonadati</taxon>
        <taxon>Pseudomonadota</taxon>
        <taxon>Alphaproteobacteria</taxon>
        <taxon>Hyphomicrobiales</taxon>
        <taxon>Kaistiaceae</taxon>
        <taxon>Bauldia</taxon>
    </lineage>
</organism>
<dbReference type="InterPro" id="IPR029058">
    <property type="entry name" value="AB_hydrolase_fold"/>
</dbReference>
<dbReference type="SUPFAM" id="SSF53474">
    <property type="entry name" value="alpha/beta-Hydrolases"/>
    <property type="match status" value="1"/>
</dbReference>
<keyword evidence="2" id="KW-0808">Transferase</keyword>
<protein>
    <submittedName>
        <fullName evidence="2">Pyruvate dehydrogenase E2 component (Dihydrolipoamide acetyltransferase)</fullName>
    </submittedName>
</protein>
<dbReference type="STRING" id="665467.SAMN02982931_03354"/>